<proteinExistence type="inferred from homology"/>
<dbReference type="Proteomes" id="UP001596312">
    <property type="component" value="Unassembled WGS sequence"/>
</dbReference>
<dbReference type="RefSeq" id="WP_340602332.1">
    <property type="nucleotide sequence ID" value="NZ_JBBMXV010000001.1"/>
</dbReference>
<name>A0ABD5UXH6_9EURY</name>
<accession>A0ABD5UXH6</accession>
<reference evidence="2 3" key="1">
    <citation type="journal article" date="2019" name="Int. J. Syst. Evol. Microbiol.">
        <title>The Global Catalogue of Microorganisms (GCM) 10K type strain sequencing project: providing services to taxonomists for standard genome sequencing and annotation.</title>
        <authorList>
            <consortium name="The Broad Institute Genomics Platform"/>
            <consortium name="The Broad Institute Genome Sequencing Center for Infectious Disease"/>
            <person name="Wu L."/>
            <person name="Ma J."/>
        </authorList>
    </citation>
    <scope>NUCLEOTIDE SEQUENCE [LARGE SCALE GENOMIC DNA]</scope>
    <source>
        <strain evidence="2 3">CGMCC 1.3240</strain>
    </source>
</reference>
<dbReference type="InterPro" id="IPR036412">
    <property type="entry name" value="HAD-like_sf"/>
</dbReference>
<comment type="similarity">
    <text evidence="1">Belongs to the HAD-like hydrolase superfamily.</text>
</comment>
<organism evidence="2 3">
    <name type="scientific">Halalkalicoccus tibetensis</name>
    <dbReference type="NCBI Taxonomy" id="175632"/>
    <lineage>
        <taxon>Archaea</taxon>
        <taxon>Methanobacteriati</taxon>
        <taxon>Methanobacteriota</taxon>
        <taxon>Stenosarchaea group</taxon>
        <taxon>Halobacteria</taxon>
        <taxon>Halobacteriales</taxon>
        <taxon>Halococcaceae</taxon>
        <taxon>Halalkalicoccus</taxon>
    </lineage>
</organism>
<dbReference type="Gene3D" id="1.10.150.240">
    <property type="entry name" value="Putative phosphatase, domain 2"/>
    <property type="match status" value="1"/>
</dbReference>
<sequence>MSERVYDAVVFDNDGVLVEPTERRVLREAIRETYGEFGVSASEEAVEALLGVTRDSINELAAEHDVDAAEFWHQRDMNASRAQCESIENGGKPLYGDVDALDELAPDLGVVSNNQHRTIEFILDHYDLHPYFETHYGREPTLEGIDRKKPNSYYIERALTDLDTRNALYVGDSGVDVLAAQEAGLDCAFIRRPHREGYELPAAPTYEIRSLADLPVICRGDGDAFAPDMESAT</sequence>
<dbReference type="PANTHER" id="PTHR43434:SF1">
    <property type="entry name" value="PHOSPHOGLYCOLATE PHOSPHATASE"/>
    <property type="match status" value="1"/>
</dbReference>
<dbReference type="PANTHER" id="PTHR43434">
    <property type="entry name" value="PHOSPHOGLYCOLATE PHOSPHATASE"/>
    <property type="match status" value="1"/>
</dbReference>
<dbReference type="InterPro" id="IPR050155">
    <property type="entry name" value="HAD-like_hydrolase_sf"/>
</dbReference>
<dbReference type="SFLD" id="SFLDG01129">
    <property type="entry name" value="C1.5:_HAD__Beta-PGM__Phosphata"/>
    <property type="match status" value="1"/>
</dbReference>
<dbReference type="EMBL" id="JBHSXQ010000001">
    <property type="protein sequence ID" value="MFC6903845.1"/>
    <property type="molecule type" value="Genomic_DNA"/>
</dbReference>
<dbReference type="SUPFAM" id="SSF56784">
    <property type="entry name" value="HAD-like"/>
    <property type="match status" value="1"/>
</dbReference>
<dbReference type="Pfam" id="PF13419">
    <property type="entry name" value="HAD_2"/>
    <property type="match status" value="1"/>
</dbReference>
<dbReference type="InterPro" id="IPR023198">
    <property type="entry name" value="PGP-like_dom2"/>
</dbReference>
<dbReference type="InterPro" id="IPR006439">
    <property type="entry name" value="HAD-SF_hydro_IA"/>
</dbReference>
<keyword evidence="3" id="KW-1185">Reference proteome</keyword>
<dbReference type="SFLD" id="SFLDS00003">
    <property type="entry name" value="Haloacid_Dehalogenase"/>
    <property type="match status" value="1"/>
</dbReference>
<dbReference type="InterPro" id="IPR023214">
    <property type="entry name" value="HAD_sf"/>
</dbReference>
<evidence type="ECO:0000256" key="1">
    <source>
        <dbReference type="ARBA" id="ARBA00007958"/>
    </source>
</evidence>
<comment type="caution">
    <text evidence="2">The sequence shown here is derived from an EMBL/GenBank/DDBJ whole genome shotgun (WGS) entry which is preliminary data.</text>
</comment>
<dbReference type="Gene3D" id="3.40.50.1000">
    <property type="entry name" value="HAD superfamily/HAD-like"/>
    <property type="match status" value="1"/>
</dbReference>
<gene>
    <name evidence="2" type="ORF">ACFQGH_01390</name>
</gene>
<dbReference type="AlphaFoldDB" id="A0ABD5UXH6"/>
<keyword evidence="2" id="KW-0378">Hydrolase</keyword>
<dbReference type="GO" id="GO:0016787">
    <property type="term" value="F:hydrolase activity"/>
    <property type="evidence" value="ECO:0007669"/>
    <property type="project" value="UniProtKB-KW"/>
</dbReference>
<protein>
    <submittedName>
        <fullName evidence="2">HAD family hydrolase</fullName>
        <ecNumber evidence="2">3.-.-.-</ecNumber>
    </submittedName>
</protein>
<dbReference type="InterPro" id="IPR041492">
    <property type="entry name" value="HAD_2"/>
</dbReference>
<evidence type="ECO:0000313" key="3">
    <source>
        <dbReference type="Proteomes" id="UP001596312"/>
    </source>
</evidence>
<dbReference type="NCBIfam" id="TIGR01549">
    <property type="entry name" value="HAD-SF-IA-v1"/>
    <property type="match status" value="1"/>
</dbReference>
<evidence type="ECO:0000313" key="2">
    <source>
        <dbReference type="EMBL" id="MFC6903845.1"/>
    </source>
</evidence>
<dbReference type="EC" id="3.-.-.-" evidence="2"/>